<feature type="compositionally biased region" description="Basic residues" evidence="1">
    <location>
        <begin position="751"/>
        <end position="766"/>
    </location>
</feature>
<feature type="region of interest" description="Disordered" evidence="1">
    <location>
        <begin position="751"/>
        <end position="771"/>
    </location>
</feature>
<feature type="region of interest" description="Disordered" evidence="1">
    <location>
        <begin position="33"/>
        <end position="62"/>
    </location>
</feature>
<dbReference type="AlphaFoldDB" id="A0A3Q0KSK6"/>
<accession>A0A3Q0KSK6</accession>
<reference evidence="2" key="1">
    <citation type="journal article" date="2012" name="PLoS Negl. Trop. Dis.">
        <title>A systematically improved high quality genome and transcriptome of the human blood fluke Schistosoma mansoni.</title>
        <authorList>
            <person name="Protasio A.V."/>
            <person name="Tsai I.J."/>
            <person name="Babbage A."/>
            <person name="Nichol S."/>
            <person name="Hunt M."/>
            <person name="Aslett M.A."/>
            <person name="De Silva N."/>
            <person name="Velarde G.S."/>
            <person name="Anderson T.J."/>
            <person name="Clark R.C."/>
            <person name="Davidson C."/>
            <person name="Dillon G.P."/>
            <person name="Holroyd N.E."/>
            <person name="LoVerde P.T."/>
            <person name="Lloyd C."/>
            <person name="McQuillan J."/>
            <person name="Oliveira G."/>
            <person name="Otto T.D."/>
            <person name="Parker-Manuel S.J."/>
            <person name="Quail M.A."/>
            <person name="Wilson R.A."/>
            <person name="Zerlotini A."/>
            <person name="Dunne D.W."/>
            <person name="Berriman M."/>
        </authorList>
    </citation>
    <scope>NUCLEOTIDE SEQUENCE [LARGE SCALE GENOMIC DNA]</scope>
    <source>
        <strain evidence="2">Puerto Rican</strain>
    </source>
</reference>
<reference evidence="3" key="2">
    <citation type="submission" date="2018-12" db="UniProtKB">
        <authorList>
            <consortium name="WormBaseParasite"/>
        </authorList>
    </citation>
    <scope>IDENTIFICATION</scope>
    <source>
        <strain evidence="3">Puerto Rican</strain>
    </source>
</reference>
<dbReference type="InParanoid" id="A0A3Q0KSK6"/>
<evidence type="ECO:0000256" key="1">
    <source>
        <dbReference type="SAM" id="MobiDB-lite"/>
    </source>
</evidence>
<protein>
    <submittedName>
        <fullName evidence="3">Protein kinase domain-containing protein</fullName>
    </submittedName>
</protein>
<feature type="compositionally biased region" description="Polar residues" evidence="1">
    <location>
        <begin position="33"/>
        <end position="53"/>
    </location>
</feature>
<feature type="compositionally biased region" description="Acidic residues" evidence="1">
    <location>
        <begin position="272"/>
        <end position="290"/>
    </location>
</feature>
<organism evidence="2 3">
    <name type="scientific">Schistosoma mansoni</name>
    <name type="common">Blood fluke</name>
    <dbReference type="NCBI Taxonomy" id="6183"/>
    <lineage>
        <taxon>Eukaryota</taxon>
        <taxon>Metazoa</taxon>
        <taxon>Spiralia</taxon>
        <taxon>Lophotrochozoa</taxon>
        <taxon>Platyhelminthes</taxon>
        <taxon>Trematoda</taxon>
        <taxon>Digenea</taxon>
        <taxon>Strigeidida</taxon>
        <taxon>Schistosomatoidea</taxon>
        <taxon>Schistosomatidae</taxon>
        <taxon>Schistosoma</taxon>
    </lineage>
</organism>
<dbReference type="WBParaSite" id="Smp_170150.1">
    <property type="protein sequence ID" value="Smp_170150.1"/>
    <property type="gene ID" value="Smp_170150"/>
</dbReference>
<feature type="compositionally biased region" description="Basic and acidic residues" evidence="1">
    <location>
        <begin position="297"/>
        <end position="318"/>
    </location>
</feature>
<name>A0A3Q0KSK6_SCHMA</name>
<evidence type="ECO:0000313" key="3">
    <source>
        <dbReference type="WBParaSite" id="Smp_170150.1"/>
    </source>
</evidence>
<dbReference type="ExpressionAtlas" id="A0A3Q0KSK6">
    <property type="expression patterns" value="baseline"/>
</dbReference>
<proteinExistence type="predicted"/>
<feature type="region of interest" description="Disordered" evidence="1">
    <location>
        <begin position="368"/>
        <end position="391"/>
    </location>
</feature>
<keyword evidence="2" id="KW-1185">Reference proteome</keyword>
<feature type="region of interest" description="Disordered" evidence="1">
    <location>
        <begin position="326"/>
        <end position="345"/>
    </location>
</feature>
<dbReference type="Proteomes" id="UP000008854">
    <property type="component" value="Unassembled WGS sequence"/>
</dbReference>
<sequence>MKLKSPSTSYISTDPVVLETLKKAQELQLEMNSKKYTSHSNKLTFSTNKHSSSIPPPTRKYSLSIPSKLSDTTGQNISKNLDTSQNYQQKMKEKKKFSFRKLIGKFEESSKSHINEMLNKSHSDIQIDLKNQQMESELEFAHKLMNSPEEMGLSLEGRDNEVECYVQTICEPCTLSKSAINFDRLLRRIDTTNARVTTLINLCTTAILASDKTAINFLVNSLKRMRRKQNLLINEADDTMLTFLKDPLILLRSKKKKAGKNESGVKFSISYPEDDDDDDDEDDDGDDVENDVVSNGDVREGNIEDKCENNKKIDEAQIRWEMSSNQLSTDYSTSDSDNDGPTPEFVLNLSKQIRKTEGTRLKQNLRLINRKKSSTTGNKKTSYNVPPPLNPLGHNRNDLLRSHATVASGLCQQSHKISSSSMLSTNGLHNTDSNNTKYTPTLPFNLLSLTGQLSWLISEYIERGSSTYKWATELINSIGKMSVTRSTWLNVHQQLRETTELLYSHRDQQLKLYHSTSETPQGEIAWTKLQAIHQNILNGDLNACTITPDSLKVLCQSPKQSNNSNNNERKLVQLSTLLEKKLHLAYLCDLLLWKAHKIILTQLNYTDDDIVKCQSMDFQIRLFELQLDQLNGQNWSSNLMDYMMCWISDICEWKVEFNLNTSDIDYFMWNEFYVFKNSVQNLLDLVKSLNACKLIRSALDEQNKNQIDINNSTYNCNLSSSVSNINLEDNQSRISSSDISSSSSSAAAAKTHSHRSLHNYHPHQSHHSQGDFRALDADRCSRSYSALIRQIQEHAMNNRPLAYFAERALYDIAVELGCTVNWDERFDSLSNELKNAWQEWELIIREKIDRDF</sequence>
<evidence type="ECO:0000313" key="2">
    <source>
        <dbReference type="Proteomes" id="UP000008854"/>
    </source>
</evidence>
<feature type="region of interest" description="Disordered" evidence="1">
    <location>
        <begin position="263"/>
        <end position="318"/>
    </location>
</feature>